<keyword evidence="2" id="KW-1185">Reference proteome</keyword>
<accession>A0ABU9UWL4</accession>
<dbReference type="RefSeq" id="WP_342902386.1">
    <property type="nucleotide sequence ID" value="NZ_JBCHKU010000034.1"/>
</dbReference>
<dbReference type="EMBL" id="JBCHKU010000034">
    <property type="protein sequence ID" value="MEM6250660.1"/>
    <property type="molecule type" value="Genomic_DNA"/>
</dbReference>
<evidence type="ECO:0000313" key="1">
    <source>
        <dbReference type="EMBL" id="MEM6250660.1"/>
    </source>
</evidence>
<protein>
    <submittedName>
        <fullName evidence="1">Uncharacterized protein</fullName>
    </submittedName>
</protein>
<reference evidence="1 2" key="1">
    <citation type="submission" date="2024-04" db="EMBL/GenBank/DDBJ databases">
        <title>Novel Shewanella species isolated from Baltic Sea sediments.</title>
        <authorList>
            <person name="Martin-Rodriguez A.J."/>
            <person name="Fernandez-Juarez V."/>
            <person name="Valeriano V.D."/>
            <person name="Mihindukulasooriya I."/>
            <person name="Ceresnova L."/>
            <person name="Joffre E."/>
            <person name="Jensie-Markopoulos S."/>
            <person name="Moore E.R.B."/>
            <person name="Sjoling A."/>
        </authorList>
    </citation>
    <scope>NUCLEOTIDE SEQUENCE [LARGE SCALE GENOMIC DNA]</scope>
    <source>
        <strain evidence="1 2">VAX-SP0-0CM-1</strain>
    </source>
</reference>
<dbReference type="Proteomes" id="UP001489333">
    <property type="component" value="Unassembled WGS sequence"/>
</dbReference>
<comment type="caution">
    <text evidence="1">The sequence shown here is derived from an EMBL/GenBank/DDBJ whole genome shotgun (WGS) entry which is preliminary data.</text>
</comment>
<name>A0ABU9UWL4_9GAMM</name>
<proteinExistence type="predicted"/>
<gene>
    <name evidence="1" type="ORF">AAGS29_18865</name>
</gene>
<organism evidence="1 2">
    <name type="scientific">Shewanella vaxholmensis</name>
    <dbReference type="NCBI Taxonomy" id="3063535"/>
    <lineage>
        <taxon>Bacteria</taxon>
        <taxon>Pseudomonadati</taxon>
        <taxon>Pseudomonadota</taxon>
        <taxon>Gammaproteobacteria</taxon>
        <taxon>Alteromonadales</taxon>
        <taxon>Shewanellaceae</taxon>
        <taxon>Shewanella</taxon>
    </lineage>
</organism>
<evidence type="ECO:0000313" key="2">
    <source>
        <dbReference type="Proteomes" id="UP001489333"/>
    </source>
</evidence>
<sequence length="162" mass="19123">MQELINKLSNIDALDTWKKHVTGYPKSEVAIAYQKAQPLWVERMITNNQLLLHPEIIEQLRSQNWIPNDLQIRMIWASIIASDESRFSKKRMYRIKESIQNRYGNDWWEDVYKRIKPAYAAKQRIKKMDSGSITTHFLSNTIMGRGMLHDEYLAALKMIPSK</sequence>